<dbReference type="Proteomes" id="UP001385951">
    <property type="component" value="Unassembled WGS sequence"/>
</dbReference>
<dbReference type="PANTHER" id="PTHR28011:SF1">
    <property type="entry name" value="NON-CLASSICAL EXPORT PROTEIN 1"/>
    <property type="match status" value="1"/>
</dbReference>
<dbReference type="AlphaFoldDB" id="A0AAW0GIK3"/>
<organism evidence="1 2">
    <name type="scientific">Cerrena zonata</name>
    <dbReference type="NCBI Taxonomy" id="2478898"/>
    <lineage>
        <taxon>Eukaryota</taxon>
        <taxon>Fungi</taxon>
        <taxon>Dikarya</taxon>
        <taxon>Basidiomycota</taxon>
        <taxon>Agaricomycotina</taxon>
        <taxon>Agaricomycetes</taxon>
        <taxon>Polyporales</taxon>
        <taxon>Cerrenaceae</taxon>
        <taxon>Cerrena</taxon>
    </lineage>
</organism>
<evidence type="ECO:0000313" key="1">
    <source>
        <dbReference type="EMBL" id="KAK7693493.1"/>
    </source>
</evidence>
<reference evidence="1 2" key="1">
    <citation type="submission" date="2022-09" db="EMBL/GenBank/DDBJ databases">
        <authorList>
            <person name="Palmer J.M."/>
        </authorList>
    </citation>
    <scope>NUCLEOTIDE SEQUENCE [LARGE SCALE GENOMIC DNA]</scope>
    <source>
        <strain evidence="1 2">DSM 7382</strain>
    </source>
</reference>
<accession>A0AAW0GIK3</accession>
<dbReference type="Pfam" id="PF11654">
    <property type="entry name" value="NCE101"/>
    <property type="match status" value="1"/>
</dbReference>
<comment type="caution">
    <text evidence="1">The sequence shown here is derived from an EMBL/GenBank/DDBJ whole genome shotgun (WGS) entry which is preliminary data.</text>
</comment>
<name>A0AAW0GIK3_9APHY</name>
<protein>
    <recommendedName>
        <fullName evidence="3">ATP synthase subunit e, mitochondrial</fullName>
    </recommendedName>
</protein>
<evidence type="ECO:0000313" key="2">
    <source>
        <dbReference type="Proteomes" id="UP001385951"/>
    </source>
</evidence>
<dbReference type="PANTHER" id="PTHR28011">
    <property type="entry name" value="NON-CLASSICAL EXPORT PROTEIN 1"/>
    <property type="match status" value="1"/>
</dbReference>
<proteinExistence type="predicted"/>
<gene>
    <name evidence="1" type="ORF">QCA50_003061</name>
</gene>
<dbReference type="InterPro" id="IPR024242">
    <property type="entry name" value="NCE101"/>
</dbReference>
<keyword evidence="2" id="KW-1185">Reference proteome</keyword>
<sequence>MAPLLSRTLDPVLGVCTGIFAYYLYESHPRTALPEQDRLLPLLKWKLEKGRKEREAALGAEDEVIDWKALAAVAEEKK</sequence>
<dbReference type="GO" id="GO:0009306">
    <property type="term" value="P:protein secretion"/>
    <property type="evidence" value="ECO:0007669"/>
    <property type="project" value="InterPro"/>
</dbReference>
<evidence type="ECO:0008006" key="3">
    <source>
        <dbReference type="Google" id="ProtNLM"/>
    </source>
</evidence>
<dbReference type="EMBL" id="JASBNA010000003">
    <property type="protein sequence ID" value="KAK7693493.1"/>
    <property type="molecule type" value="Genomic_DNA"/>
</dbReference>